<evidence type="ECO:0000256" key="5">
    <source>
        <dbReference type="ARBA" id="ARBA00093776"/>
    </source>
</evidence>
<gene>
    <name evidence="7" type="ORF">SPPG_07381</name>
</gene>
<dbReference type="GeneID" id="27690601"/>
<evidence type="ECO:0000313" key="8">
    <source>
        <dbReference type="Proteomes" id="UP000053201"/>
    </source>
</evidence>
<dbReference type="Pfam" id="PF26158">
    <property type="entry name" value="Claudin_TMEM179-179B"/>
    <property type="match status" value="1"/>
</dbReference>
<keyword evidence="8" id="KW-1185">Reference proteome</keyword>
<dbReference type="Proteomes" id="UP000053201">
    <property type="component" value="Unassembled WGS sequence"/>
</dbReference>
<evidence type="ECO:0000256" key="1">
    <source>
        <dbReference type="ARBA" id="ARBA00004141"/>
    </source>
</evidence>
<sequence length="196" mass="20758">MNINAKTLAWGALYVVLLVVAAIFTGGISDQAQFGPSRVCLLFVGNYHEEGGVRLFDADSSACGIAVGVGILGILLSIILGGTLLYFLAKDQARAKRVILAFAVVASMYTLVALVAASLVTAGLKKSCQEFEKAQGDAGCGIVFSYGFFTPGVGQETKNLGTVKAAASAGWILVLGWLGYAGAEWWNWRVASQRWW</sequence>
<dbReference type="AlphaFoldDB" id="A0A0L0H949"/>
<feature type="transmembrane region" description="Helical" evidence="6">
    <location>
        <begin position="7"/>
        <end position="28"/>
    </location>
</feature>
<comment type="similarity">
    <text evidence="5">Belongs to the TMEM179 family.</text>
</comment>
<evidence type="ECO:0000256" key="3">
    <source>
        <dbReference type="ARBA" id="ARBA00022989"/>
    </source>
</evidence>
<proteinExistence type="inferred from homology"/>
<dbReference type="EMBL" id="KQ257464">
    <property type="protein sequence ID" value="KNC97464.1"/>
    <property type="molecule type" value="Genomic_DNA"/>
</dbReference>
<keyword evidence="2 6" id="KW-0812">Transmembrane</keyword>
<protein>
    <submittedName>
        <fullName evidence="7">Uncharacterized protein</fullName>
    </submittedName>
</protein>
<dbReference type="InParanoid" id="A0A0L0H949"/>
<feature type="transmembrane region" description="Helical" evidence="6">
    <location>
        <begin position="100"/>
        <end position="124"/>
    </location>
</feature>
<evidence type="ECO:0000256" key="6">
    <source>
        <dbReference type="SAM" id="Phobius"/>
    </source>
</evidence>
<evidence type="ECO:0000256" key="4">
    <source>
        <dbReference type="ARBA" id="ARBA00023136"/>
    </source>
</evidence>
<organism evidence="7 8">
    <name type="scientific">Spizellomyces punctatus (strain DAOM BR117)</name>
    <dbReference type="NCBI Taxonomy" id="645134"/>
    <lineage>
        <taxon>Eukaryota</taxon>
        <taxon>Fungi</taxon>
        <taxon>Fungi incertae sedis</taxon>
        <taxon>Chytridiomycota</taxon>
        <taxon>Chytridiomycota incertae sedis</taxon>
        <taxon>Chytridiomycetes</taxon>
        <taxon>Spizellomycetales</taxon>
        <taxon>Spizellomycetaceae</taxon>
        <taxon>Spizellomyces</taxon>
    </lineage>
</organism>
<dbReference type="RefSeq" id="XP_016605504.1">
    <property type="nucleotide sequence ID" value="XM_016755548.1"/>
</dbReference>
<keyword evidence="3 6" id="KW-1133">Transmembrane helix</keyword>
<accession>A0A0L0H949</accession>
<dbReference type="OrthoDB" id="2110705at2759"/>
<name>A0A0L0H949_SPIPD</name>
<comment type="subcellular location">
    <subcellularLocation>
        <location evidence="1">Membrane</location>
        <topology evidence="1">Multi-pass membrane protein</topology>
    </subcellularLocation>
</comment>
<feature type="transmembrane region" description="Helical" evidence="6">
    <location>
        <begin position="65"/>
        <end position="88"/>
    </location>
</feature>
<reference evidence="7 8" key="1">
    <citation type="submission" date="2009-08" db="EMBL/GenBank/DDBJ databases">
        <title>The Genome Sequence of Spizellomyces punctatus strain DAOM BR117.</title>
        <authorList>
            <consortium name="The Broad Institute Genome Sequencing Platform"/>
            <person name="Russ C."/>
            <person name="Cuomo C."/>
            <person name="Shea T."/>
            <person name="Young S.K."/>
            <person name="Zeng Q."/>
            <person name="Koehrsen M."/>
            <person name="Haas B."/>
            <person name="Borodovsky M."/>
            <person name="Guigo R."/>
            <person name="Alvarado L."/>
            <person name="Berlin A."/>
            <person name="Bochicchio J."/>
            <person name="Borenstein D."/>
            <person name="Chapman S."/>
            <person name="Chen Z."/>
            <person name="Engels R."/>
            <person name="Freedman E."/>
            <person name="Gellesch M."/>
            <person name="Goldberg J."/>
            <person name="Griggs A."/>
            <person name="Gujja S."/>
            <person name="Heiman D."/>
            <person name="Hepburn T."/>
            <person name="Howarth C."/>
            <person name="Jen D."/>
            <person name="Larson L."/>
            <person name="Lewis B."/>
            <person name="Mehta T."/>
            <person name="Park D."/>
            <person name="Pearson M."/>
            <person name="Roberts A."/>
            <person name="Saif S."/>
            <person name="Shenoy N."/>
            <person name="Sisk P."/>
            <person name="Stolte C."/>
            <person name="Sykes S."/>
            <person name="Thomson T."/>
            <person name="Walk T."/>
            <person name="White J."/>
            <person name="Yandava C."/>
            <person name="Burger G."/>
            <person name="Gray M.W."/>
            <person name="Holland P.W.H."/>
            <person name="King N."/>
            <person name="Lang F.B.F."/>
            <person name="Roger A.J."/>
            <person name="Ruiz-Trillo I."/>
            <person name="Lander E."/>
            <person name="Nusbaum C."/>
        </authorList>
    </citation>
    <scope>NUCLEOTIDE SEQUENCE [LARGE SCALE GENOMIC DNA]</scope>
    <source>
        <strain evidence="7 8">DAOM BR117</strain>
    </source>
</reference>
<evidence type="ECO:0000313" key="7">
    <source>
        <dbReference type="EMBL" id="KNC97464.1"/>
    </source>
</evidence>
<dbReference type="VEuPathDB" id="FungiDB:SPPG_07381"/>
<dbReference type="InterPro" id="IPR059010">
    <property type="entry name" value="TMEM179-179B"/>
</dbReference>
<evidence type="ECO:0000256" key="2">
    <source>
        <dbReference type="ARBA" id="ARBA00022692"/>
    </source>
</evidence>
<keyword evidence="4 6" id="KW-0472">Membrane</keyword>